<protein>
    <recommendedName>
        <fullName evidence="3">Fungal N-terminal domain-containing protein</fullName>
    </recommendedName>
</protein>
<organism evidence="1 2">
    <name type="scientific">Penicillium brevicompactum</name>
    <dbReference type="NCBI Taxonomy" id="5074"/>
    <lineage>
        <taxon>Eukaryota</taxon>
        <taxon>Fungi</taxon>
        <taxon>Dikarya</taxon>
        <taxon>Ascomycota</taxon>
        <taxon>Pezizomycotina</taxon>
        <taxon>Eurotiomycetes</taxon>
        <taxon>Eurotiomycetidae</taxon>
        <taxon>Eurotiales</taxon>
        <taxon>Aspergillaceae</taxon>
        <taxon>Penicillium</taxon>
    </lineage>
</organism>
<evidence type="ECO:0008006" key="3">
    <source>
        <dbReference type="Google" id="ProtNLM"/>
    </source>
</evidence>
<dbReference type="Proteomes" id="UP001147695">
    <property type="component" value="Unassembled WGS sequence"/>
</dbReference>
<gene>
    <name evidence="1" type="ORF">N7452_011444</name>
</gene>
<sequence length="840" mass="96012">MAVLVSVGVFRGWFCTASNHLGTLFPNLKIISTSQLLTQSLWAQKKRKNRPRELVMADPFSIASGTVGIISLGIQLCKEITTYVDSWRGYDADLESIGWKAESLKEPLKQLRDFVEDSRVTDTNTANDITDKASELERHLRRLEKRLTQAKPVISRSLTDKFRNKLKKAAYPVRARDALRDIKDDLDSIKSIIEFSLAIFTAKRILKASQSTERKLKLVEEIHLTLSTIPQNIMLPPSVLKSLCDRRDEHANLADLDSQFNSTTQGDDFDLDIDARLSSMTLSTKHARRQDSAKRIFRYYSGWLARQITLSFSLSYAAGAFSIAPVLVVQAYRGPGSWVDHAVPGRRLRKIMMMQDPDSRQESENELIGDFQQAISTGKFGPGDLREDGDSVVQWIVYSVNADERSLIEKRPPGPKLEPELIMDELLNAQWRADDYIFALYLIDHGALVKALPKTRCGKENIKKLLRRDRELVDLPDIAKIILLESELELREALQSGNTNLTNGPNGHPSLLELAVGWPSGVQVLLEFGAEASKVILRACPYKTLDTYDSDSDDYCDSIMPLLQGGCIFEANDVYMCESKKARLLLIDEYANRRKNLLDMARQCLPLERLAEILGNFSSESIIDVHAPQICTELINNGRPVHRSMRYELKDYQPLYHSFYYDVDFWDDLYRAGFRDIDSPNSQTTIERDHSFIRFLTFEALGLRHTCCIGIDDAFHARYEFSAMDREEVQNIQDEDKHRYKQLDQLVEKFDTWFDELELPIMEFLSGPWHSHIVEVLSTRDSYDEEHVRQSRDLGIFLEPADVDEAPKFFYLLGHQVEELESVNSDCADVDSDGDYWDDD</sequence>
<reference evidence="1" key="2">
    <citation type="journal article" date="2023" name="IMA Fungus">
        <title>Comparative genomic study of the Penicillium genus elucidates a diverse pangenome and 15 lateral gene transfer events.</title>
        <authorList>
            <person name="Petersen C."/>
            <person name="Sorensen T."/>
            <person name="Nielsen M.R."/>
            <person name="Sondergaard T.E."/>
            <person name="Sorensen J.L."/>
            <person name="Fitzpatrick D.A."/>
            <person name="Frisvad J.C."/>
            <person name="Nielsen K.L."/>
        </authorList>
    </citation>
    <scope>NUCLEOTIDE SEQUENCE</scope>
    <source>
        <strain evidence="1">IBT 35673</strain>
    </source>
</reference>
<proteinExistence type="predicted"/>
<evidence type="ECO:0000313" key="2">
    <source>
        <dbReference type="Proteomes" id="UP001147695"/>
    </source>
</evidence>
<dbReference type="EMBL" id="JAPZBQ010000006">
    <property type="protein sequence ID" value="KAJ5323155.1"/>
    <property type="molecule type" value="Genomic_DNA"/>
</dbReference>
<name>A0A9W9Q272_PENBR</name>
<comment type="caution">
    <text evidence="1">The sequence shown here is derived from an EMBL/GenBank/DDBJ whole genome shotgun (WGS) entry which is preliminary data.</text>
</comment>
<dbReference type="AlphaFoldDB" id="A0A9W9Q272"/>
<reference evidence="1" key="1">
    <citation type="submission" date="2022-12" db="EMBL/GenBank/DDBJ databases">
        <authorList>
            <person name="Petersen C."/>
        </authorList>
    </citation>
    <scope>NUCLEOTIDE SEQUENCE</scope>
    <source>
        <strain evidence="1">IBT 35673</strain>
    </source>
</reference>
<evidence type="ECO:0000313" key="1">
    <source>
        <dbReference type="EMBL" id="KAJ5323155.1"/>
    </source>
</evidence>
<accession>A0A9W9Q272</accession>